<name>A0A6L3MXU9_9BURK</name>
<comment type="caution">
    <text evidence="1">The sequence shown here is derived from an EMBL/GenBank/DDBJ whole genome shotgun (WGS) entry which is preliminary data.</text>
</comment>
<evidence type="ECO:0000313" key="2">
    <source>
        <dbReference type="Proteomes" id="UP000473470"/>
    </source>
</evidence>
<gene>
    <name evidence="1" type="ORF">F7R25_17840</name>
</gene>
<reference evidence="1 2" key="1">
    <citation type="submission" date="2019-09" db="EMBL/GenBank/DDBJ databases">
        <title>Draft genome sequences of 48 bacterial type strains from the CCUG.</title>
        <authorList>
            <person name="Tunovic T."/>
            <person name="Pineiro-Iglesias B."/>
            <person name="Unosson C."/>
            <person name="Inganas E."/>
            <person name="Ohlen M."/>
            <person name="Cardew S."/>
            <person name="Jensie-Markopoulos S."/>
            <person name="Salva-Serra F."/>
            <person name="Jaen-Luchoro D."/>
            <person name="Karlsson R."/>
            <person name="Svensson-Stadler L."/>
            <person name="Chun J."/>
            <person name="Moore E."/>
        </authorList>
    </citation>
    <scope>NUCLEOTIDE SEQUENCE [LARGE SCALE GENOMIC DNA]</scope>
    <source>
        <strain evidence="1 2">CCUG 65686</strain>
    </source>
</reference>
<dbReference type="AlphaFoldDB" id="A0A6L3MXU9"/>
<protein>
    <submittedName>
        <fullName evidence="1">Uncharacterized protein</fullName>
    </submittedName>
</protein>
<sequence>MTSRIPEVQRAAKPLLREQLPQKAYMTLNEVIDFLAQHYVEIPEDVAKQIEDFVRTWLNDPGRHPFAHHLPPTSTLVNLYRRWAATSILHWELMECENDGPAWRNWLSTGQAVRLDSDGTTRATAMLECIVHDSARRFESYLNGTRPLGQATVVATPPLFNEKDREWLDCLGFDTKAMIDFLSADSSTQDEYGTEPSCISTSLAVAWFAPKKHMTKAEFARWKETFSNPPKNLKETAQKSQGQGKEALWNPVQVALWLYGNRKGNFSLRILDDIFEREAASEWKGRWAAEAQRIRNTPGFAG</sequence>
<dbReference type="RefSeq" id="WP_150998988.1">
    <property type="nucleotide sequence ID" value="NZ_CABVPM010000015.1"/>
</dbReference>
<organism evidence="1 2">
    <name type="scientific">Burkholderia stagnalis</name>
    <dbReference type="NCBI Taxonomy" id="1503054"/>
    <lineage>
        <taxon>Bacteria</taxon>
        <taxon>Pseudomonadati</taxon>
        <taxon>Pseudomonadota</taxon>
        <taxon>Betaproteobacteria</taxon>
        <taxon>Burkholderiales</taxon>
        <taxon>Burkholderiaceae</taxon>
        <taxon>Burkholderia</taxon>
        <taxon>Burkholderia cepacia complex</taxon>
    </lineage>
</organism>
<evidence type="ECO:0000313" key="1">
    <source>
        <dbReference type="EMBL" id="KAB0636930.1"/>
    </source>
</evidence>
<accession>A0A6L3MXU9</accession>
<dbReference type="Proteomes" id="UP000473470">
    <property type="component" value="Unassembled WGS sequence"/>
</dbReference>
<proteinExistence type="predicted"/>
<dbReference type="EMBL" id="VZOK01000024">
    <property type="protein sequence ID" value="KAB0636930.1"/>
    <property type="molecule type" value="Genomic_DNA"/>
</dbReference>